<sequence>MKRSKVLSLITMVSISVWLGACSDEAGDGGSGAPASVDQTWPGMAAADQQEALSEPEADELPASSEPTSAIARPAELPSDFPIPDDAVFVTASNSVNEGKKVILLNFTTKKSMDELADLYQAYAIDKKLEDGSVTFADSKLMIEGSIDKTHSIWLLGTTLSEAGVSQITVTWSEN</sequence>
<feature type="region of interest" description="Disordered" evidence="1">
    <location>
        <begin position="44"/>
        <end position="79"/>
    </location>
</feature>
<dbReference type="RefSeq" id="WP_099521288.1">
    <property type="nucleotide sequence ID" value="NZ_CP016808.1"/>
</dbReference>
<dbReference type="EMBL" id="CP016808">
    <property type="protein sequence ID" value="ANY70365.1"/>
    <property type="molecule type" value="Genomic_DNA"/>
</dbReference>
<organism evidence="2">
    <name type="scientific">Paenibacillus sp. BIHB 4019</name>
    <dbReference type="NCBI Taxonomy" id="1870819"/>
    <lineage>
        <taxon>Bacteria</taxon>
        <taxon>Bacillati</taxon>
        <taxon>Bacillota</taxon>
        <taxon>Bacilli</taxon>
        <taxon>Bacillales</taxon>
        <taxon>Paenibacillaceae</taxon>
        <taxon>Paenibacillus</taxon>
    </lineage>
</organism>
<evidence type="ECO:0000313" key="2">
    <source>
        <dbReference type="EMBL" id="ANY70365.1"/>
    </source>
</evidence>
<gene>
    <name evidence="2" type="ORF">BBD42_30600</name>
</gene>
<reference evidence="2" key="1">
    <citation type="submission" date="2016-08" db="EMBL/GenBank/DDBJ databases">
        <title>Complete Genome Seqeunce of Paenibacillus sp. BIHB 4019 from tea rhizoplane.</title>
        <authorList>
            <person name="Thakur R."/>
            <person name="Swarnkar M.K."/>
            <person name="Gulati A."/>
        </authorList>
    </citation>
    <scope>NUCLEOTIDE SEQUENCE [LARGE SCALE GENOMIC DNA]</scope>
    <source>
        <strain evidence="2">BIHB4019</strain>
    </source>
</reference>
<dbReference type="AlphaFoldDB" id="A0A1B2DRN9"/>
<protein>
    <submittedName>
        <fullName evidence="2">Uncharacterized protein</fullName>
    </submittedName>
</protein>
<proteinExistence type="predicted"/>
<name>A0A1B2DRN9_9BACL</name>
<dbReference type="PROSITE" id="PS51257">
    <property type="entry name" value="PROKAR_LIPOPROTEIN"/>
    <property type="match status" value="1"/>
</dbReference>
<accession>A0A1B2DRN9</accession>
<evidence type="ECO:0000256" key="1">
    <source>
        <dbReference type="SAM" id="MobiDB-lite"/>
    </source>
</evidence>